<dbReference type="OrthoDB" id="5432602at2"/>
<evidence type="ECO:0000313" key="4">
    <source>
        <dbReference type="Proteomes" id="UP000199021"/>
    </source>
</evidence>
<dbReference type="Proteomes" id="UP000199021">
    <property type="component" value="Unassembled WGS sequence"/>
</dbReference>
<dbReference type="InParanoid" id="A0A1H9J767"/>
<sequence>MFGNNNGKDTKGKSSDSGRSSTPAGGGGVNTIDAKTTIEGNLKAGGDIRIDGTLIGNLICEAKLIIGPKGNIEGDVECAQATIEGTFKGNLIVREELTLQATAKVTGDVKAKKMAVLGGSQINGTCTVPYSGGGGKMSAGNPLKKQQGANA</sequence>
<evidence type="ECO:0000313" key="3">
    <source>
        <dbReference type="EMBL" id="SEQ82579.1"/>
    </source>
</evidence>
<accession>A0A1H9J767</accession>
<dbReference type="Pfam" id="PF04519">
    <property type="entry name" value="Bactofilin"/>
    <property type="match status" value="1"/>
</dbReference>
<evidence type="ECO:0000256" key="2">
    <source>
        <dbReference type="SAM" id="MobiDB-lite"/>
    </source>
</evidence>
<reference evidence="4" key="1">
    <citation type="submission" date="2016-10" db="EMBL/GenBank/DDBJ databases">
        <authorList>
            <person name="Varghese N."/>
            <person name="Submissions S."/>
        </authorList>
    </citation>
    <scope>NUCLEOTIDE SEQUENCE [LARGE SCALE GENOMIC DNA]</scope>
    <source>
        <strain evidence="4">DSM 24740</strain>
    </source>
</reference>
<dbReference type="PANTHER" id="PTHR35024">
    <property type="entry name" value="HYPOTHETICAL CYTOSOLIC PROTEIN"/>
    <property type="match status" value="1"/>
</dbReference>
<keyword evidence="4" id="KW-1185">Reference proteome</keyword>
<organism evidence="3 4">
    <name type="scientific">Neolewinella agarilytica</name>
    <dbReference type="NCBI Taxonomy" id="478744"/>
    <lineage>
        <taxon>Bacteria</taxon>
        <taxon>Pseudomonadati</taxon>
        <taxon>Bacteroidota</taxon>
        <taxon>Saprospiria</taxon>
        <taxon>Saprospirales</taxon>
        <taxon>Lewinellaceae</taxon>
        <taxon>Neolewinella</taxon>
    </lineage>
</organism>
<name>A0A1H9J767_9BACT</name>
<proteinExistence type="inferred from homology"/>
<gene>
    <name evidence="3" type="ORF">SAMN05444359_116112</name>
</gene>
<dbReference type="RefSeq" id="WP_090169954.1">
    <property type="nucleotide sequence ID" value="NZ_FOFB01000016.1"/>
</dbReference>
<feature type="region of interest" description="Disordered" evidence="2">
    <location>
        <begin position="1"/>
        <end position="32"/>
    </location>
</feature>
<comment type="similarity">
    <text evidence="1">Belongs to the bactofilin family.</text>
</comment>
<dbReference type="InterPro" id="IPR007607">
    <property type="entry name" value="BacA/B"/>
</dbReference>
<protein>
    <submittedName>
        <fullName evidence="3">Protein CcmA, bactofilin family</fullName>
    </submittedName>
</protein>
<evidence type="ECO:0000256" key="1">
    <source>
        <dbReference type="ARBA" id="ARBA00044755"/>
    </source>
</evidence>
<dbReference type="STRING" id="478744.SAMN05444359_116112"/>
<dbReference type="EMBL" id="FOFB01000016">
    <property type="protein sequence ID" value="SEQ82579.1"/>
    <property type="molecule type" value="Genomic_DNA"/>
</dbReference>
<dbReference type="AlphaFoldDB" id="A0A1H9J767"/>
<dbReference type="PANTHER" id="PTHR35024:SF4">
    <property type="entry name" value="POLYMER-FORMING CYTOSKELETAL PROTEIN"/>
    <property type="match status" value="1"/>
</dbReference>